<dbReference type="GeneID" id="82152228"/>
<sequence>MAREGVWSQGNVKRLGETDLNEGNKKGTSVSQSPAMPCVERTPGISPGCPFGNADGIIITS</sequence>
<comment type="caution">
    <text evidence="2">The sequence shown here is derived from an EMBL/GenBank/DDBJ whole genome shotgun (WGS) entry which is preliminary data.</text>
</comment>
<keyword evidence="3" id="KW-1185">Reference proteome</keyword>
<evidence type="ECO:0000313" key="2">
    <source>
        <dbReference type="EMBL" id="EOS11398.1"/>
    </source>
</evidence>
<dbReference type="AlphaFoldDB" id="R9I546"/>
<reference evidence="2 3" key="1">
    <citation type="submission" date="2013-04" db="EMBL/GenBank/DDBJ databases">
        <title>The Genome Sequence of Bacteroides massiliensis dnLKV3.</title>
        <authorList>
            <consortium name="The Broad Institute Genomics Platform"/>
            <consortium name="The Broad Institute Genome Sequencing Center for Infectious Disease"/>
            <person name="Earl A."/>
            <person name="Xavier R."/>
            <person name="Kuhn K."/>
            <person name="Stappenbeck T."/>
            <person name="Walker B."/>
            <person name="Young S."/>
            <person name="Zeng Q."/>
            <person name="Gargeya S."/>
            <person name="Fitzgerald M."/>
            <person name="Haas B."/>
            <person name="Abouelleil A."/>
            <person name="Allen A.W."/>
            <person name="Alvarado L."/>
            <person name="Arachchi H.M."/>
            <person name="Berlin A.M."/>
            <person name="Chapman S.B."/>
            <person name="Gainer-Dewar J."/>
            <person name="Goldberg J."/>
            <person name="Griggs A."/>
            <person name="Gujja S."/>
            <person name="Hansen M."/>
            <person name="Howarth C."/>
            <person name="Imamovic A."/>
            <person name="Ireland A."/>
            <person name="Larimer J."/>
            <person name="McCowan C."/>
            <person name="Murphy C."/>
            <person name="Pearson M."/>
            <person name="Poon T.W."/>
            <person name="Priest M."/>
            <person name="Roberts A."/>
            <person name="Saif S."/>
            <person name="Shea T."/>
            <person name="Sisk P."/>
            <person name="Sykes S."/>
            <person name="Wortman J."/>
            <person name="Nusbaum C."/>
            <person name="Birren B."/>
        </authorList>
    </citation>
    <scope>NUCLEOTIDE SEQUENCE [LARGE SCALE GENOMIC DNA]</scope>
    <source>
        <strain evidence="3">dnLKV3</strain>
    </source>
</reference>
<gene>
    <name evidence="2" type="ORF">C802_03112</name>
</gene>
<protein>
    <submittedName>
        <fullName evidence="2">Uncharacterized protein</fullName>
    </submittedName>
</protein>
<dbReference type="RefSeq" id="WP_016277439.1">
    <property type="nucleotide sequence ID" value="NZ_JABVZU010000002.1"/>
</dbReference>
<dbReference type="EMBL" id="ASSP01000018">
    <property type="protein sequence ID" value="EOS11398.1"/>
    <property type="molecule type" value="Genomic_DNA"/>
</dbReference>
<feature type="compositionally biased region" description="Basic and acidic residues" evidence="1">
    <location>
        <begin position="14"/>
        <end position="25"/>
    </location>
</feature>
<accession>R9I546</accession>
<feature type="region of interest" description="Disordered" evidence="1">
    <location>
        <begin position="1"/>
        <end position="52"/>
    </location>
</feature>
<evidence type="ECO:0000313" key="3">
    <source>
        <dbReference type="Proteomes" id="UP000014200"/>
    </source>
</evidence>
<dbReference type="Proteomes" id="UP000014200">
    <property type="component" value="Unassembled WGS sequence"/>
</dbReference>
<proteinExistence type="predicted"/>
<dbReference type="HOGENOM" id="CLU_2912858_0_0_10"/>
<evidence type="ECO:0000256" key="1">
    <source>
        <dbReference type="SAM" id="MobiDB-lite"/>
    </source>
</evidence>
<organism evidence="2 3">
    <name type="scientific">Phocaeicola sartorii</name>
    <dbReference type="NCBI Taxonomy" id="671267"/>
    <lineage>
        <taxon>Bacteria</taxon>
        <taxon>Pseudomonadati</taxon>
        <taxon>Bacteroidota</taxon>
        <taxon>Bacteroidia</taxon>
        <taxon>Bacteroidales</taxon>
        <taxon>Bacteroidaceae</taxon>
        <taxon>Phocaeicola</taxon>
    </lineage>
</organism>
<name>R9I546_9BACT</name>